<comment type="subcellular location">
    <subcellularLocation>
        <location evidence="3">Cytoplasm</location>
    </subcellularLocation>
</comment>
<evidence type="ECO:0000313" key="6">
    <source>
        <dbReference type="Proteomes" id="UP000747542"/>
    </source>
</evidence>
<comment type="pathway">
    <text evidence="3">tRNA modification; 5-methoxycarbonylmethyl-2-thiouridine-tRNA biosynthesis.</text>
</comment>
<dbReference type="GO" id="GO:0002143">
    <property type="term" value="P:tRNA wobble position uridine thiolation"/>
    <property type="evidence" value="ECO:0007669"/>
    <property type="project" value="TreeGrafter"/>
</dbReference>
<dbReference type="SUPFAM" id="SSF52402">
    <property type="entry name" value="Adenine nucleotide alpha hydrolases-like"/>
    <property type="match status" value="1"/>
</dbReference>
<dbReference type="HAMAP" id="MF_03054">
    <property type="entry name" value="CTU2"/>
    <property type="match status" value="1"/>
</dbReference>
<feature type="region of interest" description="Disordered" evidence="4">
    <location>
        <begin position="300"/>
        <end position="321"/>
    </location>
</feature>
<keyword evidence="1 3" id="KW-0963">Cytoplasm</keyword>
<evidence type="ECO:0000256" key="1">
    <source>
        <dbReference type="ARBA" id="ARBA00022490"/>
    </source>
</evidence>
<dbReference type="AlphaFoldDB" id="A0A8J5MYL2"/>
<comment type="function">
    <text evidence="3">Plays a central role in 2-thiolation of mcm(5)S(2)U at tRNA wobble positions of tRNA(Lys), tRNA(Glu) and tRNA(Gln). May act by forming a heterodimer with NCS6/CTU1 that ligates sulfur from thiocarboxylated URM1 onto the uridine of tRNAs at wobble position.</text>
</comment>
<evidence type="ECO:0000313" key="5">
    <source>
        <dbReference type="EMBL" id="KAG7168336.1"/>
    </source>
</evidence>
<reference evidence="5" key="1">
    <citation type="journal article" date="2021" name="Sci. Adv.">
        <title>The American lobster genome reveals insights on longevity, neural, and immune adaptations.</title>
        <authorList>
            <person name="Polinski J.M."/>
            <person name="Zimin A.V."/>
            <person name="Clark K.F."/>
            <person name="Kohn A.B."/>
            <person name="Sadowski N."/>
            <person name="Timp W."/>
            <person name="Ptitsyn A."/>
            <person name="Khanna P."/>
            <person name="Romanova D.Y."/>
            <person name="Williams P."/>
            <person name="Greenwood S.J."/>
            <person name="Moroz L.L."/>
            <person name="Walt D.R."/>
            <person name="Bodnar A.G."/>
        </authorList>
    </citation>
    <scope>NUCLEOTIDE SEQUENCE</scope>
    <source>
        <strain evidence="5">GMGI-L3</strain>
    </source>
</reference>
<proteinExistence type="inferred from homology"/>
<dbReference type="PANTHER" id="PTHR20882">
    <property type="entry name" value="CYTOPLASMIC TRNA 2-THIOLATION PROTEIN 2"/>
    <property type="match status" value="1"/>
</dbReference>
<feature type="compositionally biased region" description="Low complexity" evidence="4">
    <location>
        <begin position="300"/>
        <end position="309"/>
    </location>
</feature>
<keyword evidence="2 3" id="KW-0819">tRNA processing</keyword>
<gene>
    <name evidence="5" type="primary">ctu2-a-L</name>
    <name evidence="5" type="ORF">Hamer_G002360</name>
</gene>
<dbReference type="GO" id="GO:0032447">
    <property type="term" value="P:protein urmylation"/>
    <property type="evidence" value="ECO:0007669"/>
    <property type="project" value="UniProtKB-UniRule"/>
</dbReference>
<keyword evidence="6" id="KW-1185">Reference proteome</keyword>
<dbReference type="InterPro" id="IPR019407">
    <property type="entry name" value="CTU2"/>
</dbReference>
<dbReference type="UniPathway" id="UPA00988"/>
<sequence length="479" mass="52930">MCSVDPDELTVMTRATGGLDISGLCFLSYFVHKFRSTIGKSKQIQPGDRVLVATSGGPSSAALLHLIREGLNENSHKKLRFEPVFLYVDESCVSNSPKTGPEYVEKICSEVISRDFLCYVTSLQQVMAPEAHPPVLFTKEWKEMNLPGSPDLDKKLCELLTSCRSISAQQDLHEQLRHKVILQSAHDLGYTKVFFADNSTKLSINILSQVAVGRGSQLPSRVHFRALHRDVEVYRPMREILEYEIQQYILLHGLTILPAPSFNPEGTSIVSCTEEFILGLQKDFPATIPTVFRTGDKLMSTSSGSSKCSTPDVNGDSGSKSTANVNNDPCVMCGSQIDTGQCEASAFIATLVSQKLSCNHPSVHTLQQNSTNRISDGKSKMILNGEVNDSNELKNTVSKTEDSCDCSQNSDCCDGAKSTANSGLKLLTKDMIEDLLCYGCRIILKEMTEVQHLPVKMKQTAAELERRRHMRAHIQDFLL</sequence>
<accession>A0A8J5MYL2</accession>
<comment type="caution">
    <text evidence="5">The sequence shown here is derived from an EMBL/GenBank/DDBJ whole genome shotgun (WGS) entry which is preliminary data.</text>
</comment>
<dbReference type="GO" id="GO:0016779">
    <property type="term" value="F:nucleotidyltransferase activity"/>
    <property type="evidence" value="ECO:0007669"/>
    <property type="project" value="UniProtKB-UniRule"/>
</dbReference>
<dbReference type="Proteomes" id="UP000747542">
    <property type="component" value="Unassembled WGS sequence"/>
</dbReference>
<comment type="similarity">
    <text evidence="3">Belongs to the CTU2/NCS2 family.</text>
</comment>
<evidence type="ECO:0000256" key="3">
    <source>
        <dbReference type="HAMAP-Rule" id="MF_03054"/>
    </source>
</evidence>
<dbReference type="InterPro" id="IPR014729">
    <property type="entry name" value="Rossmann-like_a/b/a_fold"/>
</dbReference>
<name>A0A8J5MYL2_HOMAM</name>
<dbReference type="GO" id="GO:0000049">
    <property type="term" value="F:tRNA binding"/>
    <property type="evidence" value="ECO:0007669"/>
    <property type="project" value="InterPro"/>
</dbReference>
<dbReference type="Gene3D" id="3.40.50.620">
    <property type="entry name" value="HUPs"/>
    <property type="match status" value="1"/>
</dbReference>
<protein>
    <recommendedName>
        <fullName evidence="3">Cytoplasmic tRNA 2-thiolation protein 2</fullName>
    </recommendedName>
</protein>
<dbReference type="GO" id="GO:0005829">
    <property type="term" value="C:cytosol"/>
    <property type="evidence" value="ECO:0007669"/>
    <property type="project" value="TreeGrafter"/>
</dbReference>
<dbReference type="EMBL" id="JAHLQT010020073">
    <property type="protein sequence ID" value="KAG7168336.1"/>
    <property type="molecule type" value="Genomic_DNA"/>
</dbReference>
<organism evidence="5 6">
    <name type="scientific">Homarus americanus</name>
    <name type="common">American lobster</name>
    <dbReference type="NCBI Taxonomy" id="6706"/>
    <lineage>
        <taxon>Eukaryota</taxon>
        <taxon>Metazoa</taxon>
        <taxon>Ecdysozoa</taxon>
        <taxon>Arthropoda</taxon>
        <taxon>Crustacea</taxon>
        <taxon>Multicrustacea</taxon>
        <taxon>Malacostraca</taxon>
        <taxon>Eumalacostraca</taxon>
        <taxon>Eucarida</taxon>
        <taxon>Decapoda</taxon>
        <taxon>Pleocyemata</taxon>
        <taxon>Astacidea</taxon>
        <taxon>Nephropoidea</taxon>
        <taxon>Nephropidae</taxon>
        <taxon>Homarus</taxon>
    </lineage>
</organism>
<dbReference type="PANTHER" id="PTHR20882:SF14">
    <property type="entry name" value="CYTOPLASMIC TRNA 2-THIOLATION PROTEIN 2"/>
    <property type="match status" value="1"/>
</dbReference>
<dbReference type="Pfam" id="PF10288">
    <property type="entry name" value="CTU2"/>
    <property type="match status" value="1"/>
</dbReference>
<evidence type="ECO:0000256" key="2">
    <source>
        <dbReference type="ARBA" id="ARBA00022694"/>
    </source>
</evidence>
<evidence type="ECO:0000256" key="4">
    <source>
        <dbReference type="SAM" id="MobiDB-lite"/>
    </source>
</evidence>
<dbReference type="GO" id="GO:0016783">
    <property type="term" value="F:sulfurtransferase activity"/>
    <property type="evidence" value="ECO:0007669"/>
    <property type="project" value="TreeGrafter"/>
</dbReference>